<reference evidence="2" key="3">
    <citation type="submission" date="2023-05" db="EMBL/GenBank/DDBJ databases">
        <authorList>
            <person name="Smith C.H."/>
        </authorList>
    </citation>
    <scope>NUCLEOTIDE SEQUENCE</scope>
    <source>
        <strain evidence="2">CHS0354</strain>
        <tissue evidence="2">Mantle</tissue>
    </source>
</reference>
<dbReference type="Pfam" id="PF00622">
    <property type="entry name" value="SPRY"/>
    <property type="match status" value="1"/>
</dbReference>
<dbReference type="InterPro" id="IPR001870">
    <property type="entry name" value="B30.2/SPRY"/>
</dbReference>
<evidence type="ECO:0000313" key="3">
    <source>
        <dbReference type="Proteomes" id="UP001195483"/>
    </source>
</evidence>
<dbReference type="SUPFAM" id="SSF49899">
    <property type="entry name" value="Concanavalin A-like lectins/glucanases"/>
    <property type="match status" value="1"/>
</dbReference>
<dbReference type="Gene3D" id="2.60.120.920">
    <property type="match status" value="1"/>
</dbReference>
<evidence type="ECO:0000259" key="1">
    <source>
        <dbReference type="PROSITE" id="PS50188"/>
    </source>
</evidence>
<organism evidence="2 3">
    <name type="scientific">Potamilus streckersoni</name>
    <dbReference type="NCBI Taxonomy" id="2493646"/>
    <lineage>
        <taxon>Eukaryota</taxon>
        <taxon>Metazoa</taxon>
        <taxon>Spiralia</taxon>
        <taxon>Lophotrochozoa</taxon>
        <taxon>Mollusca</taxon>
        <taxon>Bivalvia</taxon>
        <taxon>Autobranchia</taxon>
        <taxon>Heteroconchia</taxon>
        <taxon>Palaeoheterodonta</taxon>
        <taxon>Unionida</taxon>
        <taxon>Unionoidea</taxon>
        <taxon>Unionidae</taxon>
        <taxon>Ambleminae</taxon>
        <taxon>Lampsilini</taxon>
        <taxon>Potamilus</taxon>
    </lineage>
</organism>
<dbReference type="InterPro" id="IPR003877">
    <property type="entry name" value="SPRY_dom"/>
</dbReference>
<dbReference type="PROSITE" id="PS50188">
    <property type="entry name" value="B302_SPRY"/>
    <property type="match status" value="1"/>
</dbReference>
<gene>
    <name evidence="2" type="ORF">CHS0354_001780</name>
</gene>
<dbReference type="EMBL" id="JAEAOA010000168">
    <property type="protein sequence ID" value="KAK3601957.1"/>
    <property type="molecule type" value="Genomic_DNA"/>
</dbReference>
<protein>
    <recommendedName>
        <fullName evidence="1">B30.2/SPRY domain-containing protein</fullName>
    </recommendedName>
</protein>
<dbReference type="InterPro" id="IPR013320">
    <property type="entry name" value="ConA-like_dom_sf"/>
</dbReference>
<keyword evidence="3" id="KW-1185">Reference proteome</keyword>
<reference evidence="2" key="1">
    <citation type="journal article" date="2021" name="Genome Biol. Evol.">
        <title>A High-Quality Reference Genome for a Parasitic Bivalve with Doubly Uniparental Inheritance (Bivalvia: Unionida).</title>
        <authorList>
            <person name="Smith C.H."/>
        </authorList>
    </citation>
    <scope>NUCLEOTIDE SEQUENCE</scope>
    <source>
        <strain evidence="2">CHS0354</strain>
    </source>
</reference>
<reference evidence="2" key="2">
    <citation type="journal article" date="2021" name="Genome Biol. Evol.">
        <title>Developing a high-quality reference genome for a parasitic bivalve with doubly uniparental inheritance (Bivalvia: Unionida).</title>
        <authorList>
            <person name="Smith C.H."/>
        </authorList>
    </citation>
    <scope>NUCLEOTIDE SEQUENCE</scope>
    <source>
        <strain evidence="2">CHS0354</strain>
        <tissue evidence="2">Mantle</tissue>
    </source>
</reference>
<proteinExistence type="predicted"/>
<dbReference type="InterPro" id="IPR043136">
    <property type="entry name" value="B30.2/SPRY_sf"/>
</dbReference>
<comment type="caution">
    <text evidence="2">The sequence shown here is derived from an EMBL/GenBank/DDBJ whole genome shotgun (WGS) entry which is preliminary data.</text>
</comment>
<evidence type="ECO:0000313" key="2">
    <source>
        <dbReference type="EMBL" id="KAK3601957.1"/>
    </source>
</evidence>
<accession>A0AAE0T1A0</accession>
<sequence>MCHHNDRVYGDCVCPNFAMDGSTIHETNLLMNCGKTLTNCGGSTAGHKRSGKYHGIIGTRPFATPGKFYFEVDIKFTIYRRLQDKLLFEIGVARREETERNHTVSGSKYGWVVCASTCSFCKTICLQTLHNRKVKRHKPLIPKSDPGNSCLAKVGIFIDTRAHQMVVIDAKQKSLFYRFKNVDYSQPLWPVFGTYNSGCASVKLTTRTARDVLVPSIYFKE</sequence>
<feature type="domain" description="B30.2/SPRY" evidence="1">
    <location>
        <begin position="1"/>
        <end position="211"/>
    </location>
</feature>
<dbReference type="Proteomes" id="UP001195483">
    <property type="component" value="Unassembled WGS sequence"/>
</dbReference>
<name>A0AAE0T1A0_9BIVA</name>
<dbReference type="AlphaFoldDB" id="A0AAE0T1A0"/>